<proteinExistence type="predicted"/>
<reference evidence="2" key="1">
    <citation type="submission" date="2023-02" db="EMBL/GenBank/DDBJ databases">
        <title>Description and genomic characterization of Salipiger bruguierae sp. nov., isolated from the sediment of mangrove plant Bruguiera sexangula.</title>
        <authorList>
            <person name="Long M."/>
        </authorList>
    </citation>
    <scope>NUCLEOTIDE SEQUENCE</scope>
    <source>
        <strain evidence="2">H15</strain>
    </source>
</reference>
<feature type="domain" description="SH3b" evidence="1">
    <location>
        <begin position="121"/>
        <end position="186"/>
    </location>
</feature>
<dbReference type="AlphaFoldDB" id="A0AAU8AIW1"/>
<evidence type="ECO:0000313" key="2">
    <source>
        <dbReference type="EMBL" id="XCC94430.1"/>
    </source>
</evidence>
<accession>A0AAU8AIW1</accession>
<protein>
    <submittedName>
        <fullName evidence="2">SH3 domain-containing protein</fullName>
    </submittedName>
</protein>
<dbReference type="EMBL" id="CP123384">
    <property type="protein sequence ID" value="XCC94430.1"/>
    <property type="molecule type" value="Genomic_DNA"/>
</dbReference>
<organism evidence="2">
    <name type="scientific">Alloyangia sp. H15</name>
    <dbReference type="NCBI Taxonomy" id="3029062"/>
    <lineage>
        <taxon>Bacteria</taxon>
        <taxon>Pseudomonadati</taxon>
        <taxon>Pseudomonadota</taxon>
        <taxon>Alphaproteobacteria</taxon>
        <taxon>Rhodobacterales</taxon>
        <taxon>Roseobacteraceae</taxon>
        <taxon>Alloyangia</taxon>
    </lineage>
</organism>
<dbReference type="RefSeq" id="WP_353473250.1">
    <property type="nucleotide sequence ID" value="NZ_CP123384.1"/>
</dbReference>
<dbReference type="Pfam" id="PF08239">
    <property type="entry name" value="SH3_3"/>
    <property type="match status" value="1"/>
</dbReference>
<dbReference type="SMART" id="SM00287">
    <property type="entry name" value="SH3b"/>
    <property type="match status" value="1"/>
</dbReference>
<gene>
    <name evidence="2" type="ORF">PVT71_04225</name>
</gene>
<evidence type="ECO:0000259" key="1">
    <source>
        <dbReference type="PROSITE" id="PS51781"/>
    </source>
</evidence>
<sequence>MKSFIVLTFALLGWAWYSLSGGGDFEPGTNTVNLPNLLAGGFATPANARPATLPEVTRASTASLADVSASDSPSPAPARPDVIDVALAAVPAQPISASFEPESATPVAAPAAAAAAEPDSGDLRRVTGTRVNLRYGPGTGYSVVGQLAEGDEVEILSDPGDGWVKLQARNGGTAGWMFDAYLSAAAD</sequence>
<dbReference type="Gene3D" id="2.30.30.40">
    <property type="entry name" value="SH3 Domains"/>
    <property type="match status" value="1"/>
</dbReference>
<name>A0AAU8AIW1_9RHOB</name>
<dbReference type="PROSITE" id="PS51781">
    <property type="entry name" value="SH3B"/>
    <property type="match status" value="1"/>
</dbReference>
<dbReference type="InterPro" id="IPR003646">
    <property type="entry name" value="SH3-like_bac-type"/>
</dbReference>